<protein>
    <submittedName>
        <fullName evidence="9">Carbohydrate ABC transporter permease</fullName>
    </submittedName>
</protein>
<keyword evidence="3" id="KW-1003">Cell membrane</keyword>
<proteinExistence type="inferred from homology"/>
<comment type="caution">
    <text evidence="9">The sequence shown here is derived from an EMBL/GenBank/DDBJ whole genome shotgun (WGS) entry which is preliminary data.</text>
</comment>
<gene>
    <name evidence="9" type="ORF">D8780_15210</name>
</gene>
<keyword evidence="6 7" id="KW-0472">Membrane</keyword>
<feature type="transmembrane region" description="Helical" evidence="7">
    <location>
        <begin position="179"/>
        <end position="205"/>
    </location>
</feature>
<dbReference type="GO" id="GO:0005886">
    <property type="term" value="C:plasma membrane"/>
    <property type="evidence" value="ECO:0007669"/>
    <property type="project" value="UniProtKB-SubCell"/>
</dbReference>
<dbReference type="InterPro" id="IPR000515">
    <property type="entry name" value="MetI-like"/>
</dbReference>
<dbReference type="GO" id="GO:0055085">
    <property type="term" value="P:transmembrane transport"/>
    <property type="evidence" value="ECO:0007669"/>
    <property type="project" value="InterPro"/>
</dbReference>
<evidence type="ECO:0000259" key="8">
    <source>
        <dbReference type="PROSITE" id="PS50928"/>
    </source>
</evidence>
<dbReference type="Pfam" id="PF00528">
    <property type="entry name" value="BPD_transp_1"/>
    <property type="match status" value="1"/>
</dbReference>
<dbReference type="CDD" id="cd06261">
    <property type="entry name" value="TM_PBP2"/>
    <property type="match status" value="1"/>
</dbReference>
<dbReference type="Proteomes" id="UP000281094">
    <property type="component" value="Unassembled WGS sequence"/>
</dbReference>
<dbReference type="PANTHER" id="PTHR32243:SF18">
    <property type="entry name" value="INNER MEMBRANE ABC TRANSPORTER PERMEASE PROTEIN YCJP"/>
    <property type="match status" value="1"/>
</dbReference>
<feature type="domain" description="ABC transmembrane type-1" evidence="8">
    <location>
        <begin position="71"/>
        <end position="260"/>
    </location>
</feature>
<evidence type="ECO:0000256" key="4">
    <source>
        <dbReference type="ARBA" id="ARBA00022692"/>
    </source>
</evidence>
<feature type="transmembrane region" description="Helical" evidence="7">
    <location>
        <begin position="9"/>
        <end position="31"/>
    </location>
</feature>
<evidence type="ECO:0000256" key="3">
    <source>
        <dbReference type="ARBA" id="ARBA00022475"/>
    </source>
</evidence>
<comment type="similarity">
    <text evidence="7">Belongs to the binding-protein-dependent transport system permease family.</text>
</comment>
<feature type="transmembrane region" description="Helical" evidence="7">
    <location>
        <begin position="237"/>
        <end position="259"/>
    </location>
</feature>
<dbReference type="RefSeq" id="WP_121646719.1">
    <property type="nucleotide sequence ID" value="NZ_RCWN01000002.1"/>
</dbReference>
<comment type="subcellular location">
    <subcellularLocation>
        <location evidence="1 7">Cell membrane</location>
        <topology evidence="1 7">Multi-pass membrane protein</topology>
    </subcellularLocation>
</comment>
<dbReference type="PROSITE" id="PS50928">
    <property type="entry name" value="ABC_TM1"/>
    <property type="match status" value="1"/>
</dbReference>
<keyword evidence="5 7" id="KW-1133">Transmembrane helix</keyword>
<keyword evidence="2 7" id="KW-0813">Transport</keyword>
<accession>A0A3L7J9X3</accession>
<organism evidence="9 10">
    <name type="scientific">Notoacmeibacter ruber</name>
    <dbReference type="NCBI Taxonomy" id="2670375"/>
    <lineage>
        <taxon>Bacteria</taxon>
        <taxon>Pseudomonadati</taxon>
        <taxon>Pseudomonadota</taxon>
        <taxon>Alphaproteobacteria</taxon>
        <taxon>Hyphomicrobiales</taxon>
        <taxon>Notoacmeibacteraceae</taxon>
        <taxon>Notoacmeibacter</taxon>
    </lineage>
</organism>
<evidence type="ECO:0000256" key="7">
    <source>
        <dbReference type="RuleBase" id="RU363032"/>
    </source>
</evidence>
<evidence type="ECO:0000313" key="9">
    <source>
        <dbReference type="EMBL" id="RLQ85302.1"/>
    </source>
</evidence>
<dbReference type="InterPro" id="IPR035906">
    <property type="entry name" value="MetI-like_sf"/>
</dbReference>
<dbReference type="EMBL" id="RCWN01000002">
    <property type="protein sequence ID" value="RLQ85302.1"/>
    <property type="molecule type" value="Genomic_DNA"/>
</dbReference>
<feature type="transmembrane region" description="Helical" evidence="7">
    <location>
        <begin position="109"/>
        <end position="132"/>
    </location>
</feature>
<sequence length="275" mass="29336">MTGPRISPLLITLAVAIVAIIVNLPLIGALLTSFKTDGAIVNQPLGLPLPMTLEHYENVLYRAGYDFPLFFRNSAAIAFGTVVLVTLISVPAAYAIVRLKLGGQWLLNAVAAMRLLPAMFFVLPFFVMLSTAGLLDSIWAMIIVDTFLNLPIAMVILARGVADVPIEIEEAAKIDGASAYRILTSVILPLLAPSIAAAALITFLFTWNDYIFAIIVTTSEARTVTVGVSQFVTSYGILWGDVSAGVMLSVVIPIMFAVFGQRYLVSGLASGSVKG</sequence>
<feature type="transmembrane region" description="Helical" evidence="7">
    <location>
        <begin position="138"/>
        <end position="158"/>
    </location>
</feature>
<dbReference type="SUPFAM" id="SSF161098">
    <property type="entry name" value="MetI-like"/>
    <property type="match status" value="1"/>
</dbReference>
<feature type="transmembrane region" description="Helical" evidence="7">
    <location>
        <begin position="75"/>
        <end position="97"/>
    </location>
</feature>
<evidence type="ECO:0000313" key="10">
    <source>
        <dbReference type="Proteomes" id="UP000281094"/>
    </source>
</evidence>
<dbReference type="AlphaFoldDB" id="A0A3L7J9X3"/>
<name>A0A3L7J9X3_9HYPH</name>
<evidence type="ECO:0000256" key="2">
    <source>
        <dbReference type="ARBA" id="ARBA00022448"/>
    </source>
</evidence>
<dbReference type="PANTHER" id="PTHR32243">
    <property type="entry name" value="MALTOSE TRANSPORT SYSTEM PERMEASE-RELATED"/>
    <property type="match status" value="1"/>
</dbReference>
<dbReference type="InterPro" id="IPR050901">
    <property type="entry name" value="BP-dep_ABC_trans_perm"/>
</dbReference>
<evidence type="ECO:0000256" key="5">
    <source>
        <dbReference type="ARBA" id="ARBA00022989"/>
    </source>
</evidence>
<evidence type="ECO:0000256" key="1">
    <source>
        <dbReference type="ARBA" id="ARBA00004651"/>
    </source>
</evidence>
<keyword evidence="4 7" id="KW-0812">Transmembrane</keyword>
<evidence type="ECO:0000256" key="6">
    <source>
        <dbReference type="ARBA" id="ARBA00023136"/>
    </source>
</evidence>
<reference evidence="9 10" key="1">
    <citation type="submission" date="2018-10" db="EMBL/GenBank/DDBJ databases">
        <title>Notoacmeibacter sp. M2BS9Y-3-1, whole genome shotgun sequence.</title>
        <authorList>
            <person name="Tuo L."/>
        </authorList>
    </citation>
    <scope>NUCLEOTIDE SEQUENCE [LARGE SCALE GENOMIC DNA]</scope>
    <source>
        <strain evidence="9 10">M2BS9Y-3-1</strain>
    </source>
</reference>
<keyword evidence="10" id="KW-1185">Reference proteome</keyword>
<dbReference type="Gene3D" id="1.10.3720.10">
    <property type="entry name" value="MetI-like"/>
    <property type="match status" value="1"/>
</dbReference>